<evidence type="ECO:0000313" key="1">
    <source>
        <dbReference type="EMBL" id="AZQ93520.1"/>
    </source>
</evidence>
<protein>
    <submittedName>
        <fullName evidence="1">Uncharacterized protein</fullName>
    </submittedName>
</protein>
<evidence type="ECO:0000313" key="3">
    <source>
        <dbReference type="Proteomes" id="UP000268436"/>
    </source>
</evidence>
<dbReference type="AlphaFoldDB" id="A0A3Q9GGF8"/>
<keyword evidence="3" id="KW-1185">Reference proteome</keyword>
<dbReference type="Proteomes" id="UP000268436">
    <property type="component" value="Unassembled WGS sequence"/>
</dbReference>
<evidence type="ECO:0000313" key="2">
    <source>
        <dbReference type="EMBL" id="RUO12751.1"/>
    </source>
</evidence>
<dbReference type="EMBL" id="RYER01000024">
    <property type="protein sequence ID" value="RUO12751.1"/>
    <property type="molecule type" value="Genomic_DNA"/>
</dbReference>
<evidence type="ECO:0000313" key="4">
    <source>
        <dbReference type="Proteomes" id="UP000280228"/>
    </source>
</evidence>
<dbReference type="Proteomes" id="UP000280228">
    <property type="component" value="Chromosome"/>
</dbReference>
<name>A0A3Q9GGF8_MORCA</name>
<gene>
    <name evidence="1" type="ORF">EJK53_1798</name>
    <name evidence="2" type="ORF">EJK54_0568</name>
</gene>
<dbReference type="EMBL" id="CP034662">
    <property type="protein sequence ID" value="AZQ93520.1"/>
    <property type="molecule type" value="Genomic_DNA"/>
</dbReference>
<proteinExistence type="predicted"/>
<reference evidence="3 4" key="1">
    <citation type="submission" date="2018-12" db="EMBL/GenBank/DDBJ databases">
        <title>Persistence of Moraxella catarrhalis in Chronic Obstructive Pulmonary Disease and Regulation of the Hag/MID Adhesin.</title>
        <authorList>
            <person name="Murphy T."/>
            <person name="Zhao X."/>
            <person name="Vyas G."/>
            <person name="Aluvathingal J."/>
            <person name="Nadendla S."/>
            <person name="Tallon L."/>
            <person name="Tettelin H."/>
        </authorList>
    </citation>
    <scope>NUCLEOTIDE SEQUENCE [LARGE SCALE GENOMIC DNA]</scope>
    <source>
        <strain evidence="2 3">173P27B1</strain>
        <strain evidence="1 4">46P58B1</strain>
    </source>
</reference>
<sequence length="37" mass="4335">MNHGLFLVSIILAVMTLNNDYIKKNYIKKIISKMPNR</sequence>
<accession>A0A3Q9GGF8</accession>
<organism evidence="1 4">
    <name type="scientific">Moraxella catarrhalis</name>
    <name type="common">Branhamella catarrhalis</name>
    <dbReference type="NCBI Taxonomy" id="480"/>
    <lineage>
        <taxon>Bacteria</taxon>
        <taxon>Pseudomonadati</taxon>
        <taxon>Pseudomonadota</taxon>
        <taxon>Gammaproteobacteria</taxon>
        <taxon>Moraxellales</taxon>
        <taxon>Moraxellaceae</taxon>
        <taxon>Moraxella</taxon>
    </lineage>
</organism>